<protein>
    <submittedName>
        <fullName evidence="1">Uncharacterized protein</fullName>
    </submittedName>
</protein>
<gene>
    <name evidence="1" type="ORF">GCM10009733_020820</name>
</gene>
<proteinExistence type="predicted"/>
<comment type="caution">
    <text evidence="1">The sequence shown here is derived from an EMBL/GenBank/DDBJ whole genome shotgun (WGS) entry which is preliminary data.</text>
</comment>
<evidence type="ECO:0000313" key="1">
    <source>
        <dbReference type="EMBL" id="GAA1624013.1"/>
    </source>
</evidence>
<dbReference type="EMBL" id="BAAAMU010000011">
    <property type="protein sequence ID" value="GAA1624013.1"/>
    <property type="molecule type" value="Genomic_DNA"/>
</dbReference>
<sequence>MKRVDTQSSVPSGRRTRLEIRIEIPVHHIKPMVCRDRAYNSWLRPVLLQLTYTATDQTDTWDVTWRVGGEALTGKQHPTGHNAFVGSQFYARAEWPEWITDEAAKHQPSPAVLAVLSAVPAENPTAGTPQSSRLLLLPAALLRWARLRHRRAVSPHRGT</sequence>
<dbReference type="Proteomes" id="UP001500064">
    <property type="component" value="Unassembled WGS sequence"/>
</dbReference>
<organism evidence="1 2">
    <name type="scientific">Nonomuraea maheshkhaliensis</name>
    <dbReference type="NCBI Taxonomy" id="419590"/>
    <lineage>
        <taxon>Bacteria</taxon>
        <taxon>Bacillati</taxon>
        <taxon>Actinomycetota</taxon>
        <taxon>Actinomycetes</taxon>
        <taxon>Streptosporangiales</taxon>
        <taxon>Streptosporangiaceae</taxon>
        <taxon>Nonomuraea</taxon>
    </lineage>
</organism>
<keyword evidence="2" id="KW-1185">Reference proteome</keyword>
<name>A0ABN2F2F2_9ACTN</name>
<accession>A0ABN2F2F2</accession>
<evidence type="ECO:0000313" key="2">
    <source>
        <dbReference type="Proteomes" id="UP001500064"/>
    </source>
</evidence>
<reference evidence="1 2" key="1">
    <citation type="journal article" date="2019" name="Int. J. Syst. Evol. Microbiol.">
        <title>The Global Catalogue of Microorganisms (GCM) 10K type strain sequencing project: providing services to taxonomists for standard genome sequencing and annotation.</title>
        <authorList>
            <consortium name="The Broad Institute Genomics Platform"/>
            <consortium name="The Broad Institute Genome Sequencing Center for Infectious Disease"/>
            <person name="Wu L."/>
            <person name="Ma J."/>
        </authorList>
    </citation>
    <scope>NUCLEOTIDE SEQUENCE [LARGE SCALE GENOMIC DNA]</scope>
    <source>
        <strain evidence="1 2">JCM 13929</strain>
    </source>
</reference>
<dbReference type="RefSeq" id="WP_346103516.1">
    <property type="nucleotide sequence ID" value="NZ_BAAAMU010000011.1"/>
</dbReference>